<keyword evidence="1" id="KW-0472">Membrane</keyword>
<feature type="transmembrane region" description="Helical" evidence="1">
    <location>
        <begin position="102"/>
        <end position="124"/>
    </location>
</feature>
<sequence length="195" mass="22931">MCPPTYHQQSIIQLVVKTVLLKKKLLVESCIILLRLVLLTIISCRRIIHGWSSGLTVNTVMTELVCQKGRVKKCKFFFLLLLFFFICSSPFVSLYFCFVSFGFMLPFCAFDIMLVFNVLHRLVLLRLFRRSFVRFIVRFIVHRSAVCHAGGYYISRTLQRFQRWEGGESGWEEVGPIEFRPCTMRGRYLIYFTIL</sequence>
<organism evidence="2 3">
    <name type="scientific">Tuber borchii</name>
    <name type="common">White truffle</name>
    <dbReference type="NCBI Taxonomy" id="42251"/>
    <lineage>
        <taxon>Eukaryota</taxon>
        <taxon>Fungi</taxon>
        <taxon>Dikarya</taxon>
        <taxon>Ascomycota</taxon>
        <taxon>Pezizomycotina</taxon>
        <taxon>Pezizomycetes</taxon>
        <taxon>Pezizales</taxon>
        <taxon>Tuberaceae</taxon>
        <taxon>Tuber</taxon>
    </lineage>
</organism>
<keyword evidence="1" id="KW-0812">Transmembrane</keyword>
<evidence type="ECO:0000256" key="1">
    <source>
        <dbReference type="SAM" id="Phobius"/>
    </source>
</evidence>
<name>A0A2T6ZXB6_TUBBO</name>
<keyword evidence="3" id="KW-1185">Reference proteome</keyword>
<protein>
    <submittedName>
        <fullName evidence="2">Uncharacterized protein</fullName>
    </submittedName>
</protein>
<keyword evidence="1" id="KW-1133">Transmembrane helix</keyword>
<accession>A0A2T6ZXB6</accession>
<evidence type="ECO:0000313" key="2">
    <source>
        <dbReference type="EMBL" id="PUU80142.1"/>
    </source>
</evidence>
<gene>
    <name evidence="2" type="ORF">B9Z19DRAFT_760792</name>
</gene>
<dbReference type="AlphaFoldDB" id="A0A2T6ZXB6"/>
<dbReference type="EMBL" id="NESQ01000072">
    <property type="protein sequence ID" value="PUU80142.1"/>
    <property type="molecule type" value="Genomic_DNA"/>
</dbReference>
<evidence type="ECO:0000313" key="3">
    <source>
        <dbReference type="Proteomes" id="UP000244722"/>
    </source>
</evidence>
<dbReference type="Proteomes" id="UP000244722">
    <property type="component" value="Unassembled WGS sequence"/>
</dbReference>
<proteinExistence type="predicted"/>
<reference evidence="2 3" key="1">
    <citation type="submission" date="2017-04" db="EMBL/GenBank/DDBJ databases">
        <title>Draft genome sequence of Tuber borchii Vittad., a whitish edible truffle.</title>
        <authorList>
            <consortium name="DOE Joint Genome Institute"/>
            <person name="Murat C."/>
            <person name="Kuo A."/>
            <person name="Barry K.W."/>
            <person name="Clum A."/>
            <person name="Dockter R.B."/>
            <person name="Fauchery L."/>
            <person name="Iotti M."/>
            <person name="Kohler A."/>
            <person name="Labutti K."/>
            <person name="Lindquist E.A."/>
            <person name="Lipzen A."/>
            <person name="Ohm R.A."/>
            <person name="Wang M."/>
            <person name="Grigoriev I.V."/>
            <person name="Zambonelli A."/>
            <person name="Martin F.M."/>
        </authorList>
    </citation>
    <scope>NUCLEOTIDE SEQUENCE [LARGE SCALE GENOMIC DNA]</scope>
    <source>
        <strain evidence="2 3">Tbo3840</strain>
    </source>
</reference>
<feature type="transmembrane region" description="Helical" evidence="1">
    <location>
        <begin position="76"/>
        <end position="96"/>
    </location>
</feature>
<comment type="caution">
    <text evidence="2">The sequence shown here is derived from an EMBL/GenBank/DDBJ whole genome shotgun (WGS) entry which is preliminary data.</text>
</comment>